<dbReference type="eggNOG" id="COG2917">
    <property type="taxonomic scope" value="Bacteria"/>
</dbReference>
<dbReference type="PANTHER" id="PTHR36917:SF1">
    <property type="entry name" value="INNER MEMBRANE-SPANNING PROTEIN YCIB"/>
    <property type="match status" value="1"/>
</dbReference>
<evidence type="ECO:0000256" key="3">
    <source>
        <dbReference type="ARBA" id="ARBA00022989"/>
    </source>
</evidence>
<keyword evidence="5" id="KW-0997">Cell inner membrane</keyword>
<keyword evidence="3 5" id="KW-1133">Transmembrane helix</keyword>
<proteinExistence type="inferred from homology"/>
<feature type="transmembrane region" description="Helical" evidence="5">
    <location>
        <begin position="38"/>
        <end position="58"/>
    </location>
</feature>
<comment type="function">
    <text evidence="5">Plays a role in cell envelope biogenesis, maintenance of cell envelope integrity and membrane homeostasis.</text>
</comment>
<dbReference type="HAMAP" id="MF_00189">
    <property type="entry name" value="YciB"/>
    <property type="match status" value="1"/>
</dbReference>
<feature type="transmembrane region" description="Helical" evidence="5">
    <location>
        <begin position="159"/>
        <end position="178"/>
    </location>
</feature>
<dbReference type="AlphaFoldDB" id="Q21CV0"/>
<dbReference type="InterPro" id="IPR006008">
    <property type="entry name" value="YciB"/>
</dbReference>
<dbReference type="KEGG" id="rpc:RPC_0211"/>
<organism evidence="6">
    <name type="scientific">Rhodopseudomonas palustris (strain BisB18)</name>
    <dbReference type="NCBI Taxonomy" id="316056"/>
    <lineage>
        <taxon>Bacteria</taxon>
        <taxon>Pseudomonadati</taxon>
        <taxon>Pseudomonadota</taxon>
        <taxon>Alphaproteobacteria</taxon>
        <taxon>Hyphomicrobiales</taxon>
        <taxon>Nitrobacteraceae</taxon>
        <taxon>Rhodopseudomonas</taxon>
    </lineage>
</organism>
<dbReference type="EMBL" id="CP000301">
    <property type="protein sequence ID" value="ABD85786.1"/>
    <property type="molecule type" value="Genomic_DNA"/>
</dbReference>
<feature type="transmembrane region" description="Helical" evidence="5">
    <location>
        <begin position="64"/>
        <end position="83"/>
    </location>
</feature>
<name>Q21CV0_RHOPB</name>
<dbReference type="STRING" id="316056.RPC_0211"/>
<evidence type="ECO:0000256" key="1">
    <source>
        <dbReference type="ARBA" id="ARBA00022475"/>
    </source>
</evidence>
<sequence length="206" mass="23109">MEKPELLATNRPHPLFKLATELGPLLIFFFVNSKFNLFVATGAFMVAVLIAIAVSYVVTKHVPIMAIVTAVVVIVFGTLTLVLHDETFIKMKPTIIYCLFAAILGGGLLFGRSFIAIMFDQMFNLTPPGWRKLTLRWALWFFAMALVNEAIWRTQSTDFWVAFKVFGMVPLTMLFALTQMPLIKRYHLEPVTLETSEADAGDVSKG</sequence>
<dbReference type="NCBIfam" id="NF001323">
    <property type="entry name" value="PRK00259.1-1"/>
    <property type="match status" value="1"/>
</dbReference>
<evidence type="ECO:0000256" key="5">
    <source>
        <dbReference type="HAMAP-Rule" id="MF_00189"/>
    </source>
</evidence>
<dbReference type="NCBIfam" id="TIGR00997">
    <property type="entry name" value="ispZ"/>
    <property type="match status" value="1"/>
</dbReference>
<dbReference type="HOGENOM" id="CLU_089554_1_1_5"/>
<feature type="transmembrane region" description="Helical" evidence="5">
    <location>
        <begin position="135"/>
        <end position="152"/>
    </location>
</feature>
<gene>
    <name evidence="5" type="primary">yciB</name>
    <name evidence="6" type="ordered locus">RPC_0211</name>
</gene>
<evidence type="ECO:0000313" key="6">
    <source>
        <dbReference type="EMBL" id="ABD85786.1"/>
    </source>
</evidence>
<dbReference type="OrthoDB" id="9788219at2"/>
<protein>
    <recommendedName>
        <fullName evidence="5">Inner membrane-spanning protein YciB</fullName>
    </recommendedName>
</protein>
<keyword evidence="2 5" id="KW-0812">Transmembrane</keyword>
<keyword evidence="1 5" id="KW-1003">Cell membrane</keyword>
<reference evidence="6" key="1">
    <citation type="submission" date="2006-03" db="EMBL/GenBank/DDBJ databases">
        <title>Complete sequence of Rhodopseudomonas palustris BisB18.</title>
        <authorList>
            <consortium name="US DOE Joint Genome Institute"/>
            <person name="Copeland A."/>
            <person name="Lucas S."/>
            <person name="Lapidus A."/>
            <person name="Barry K."/>
            <person name="Detter J.C."/>
            <person name="Glavina del Rio T."/>
            <person name="Hammon N."/>
            <person name="Israni S."/>
            <person name="Dalin E."/>
            <person name="Tice H."/>
            <person name="Pitluck S."/>
            <person name="Chain P."/>
            <person name="Malfatti S."/>
            <person name="Shin M."/>
            <person name="Vergez L."/>
            <person name="Schmutz J."/>
            <person name="Larimer F."/>
            <person name="Land M."/>
            <person name="Hauser L."/>
            <person name="Pelletier D.A."/>
            <person name="Kyrpides N."/>
            <person name="Anderson I."/>
            <person name="Oda Y."/>
            <person name="Harwood C.S."/>
            <person name="Richardson P."/>
        </authorList>
    </citation>
    <scope>NUCLEOTIDE SEQUENCE [LARGE SCALE GENOMIC DNA]</scope>
    <source>
        <strain evidence="6">BisB18</strain>
    </source>
</reference>
<dbReference type="GO" id="GO:0005886">
    <property type="term" value="C:plasma membrane"/>
    <property type="evidence" value="ECO:0007669"/>
    <property type="project" value="UniProtKB-SubCell"/>
</dbReference>
<dbReference type="RefSeq" id="WP_011470694.1">
    <property type="nucleotide sequence ID" value="NC_007925.1"/>
</dbReference>
<feature type="transmembrane region" description="Helical" evidence="5">
    <location>
        <begin position="95"/>
        <end position="115"/>
    </location>
</feature>
<comment type="similarity">
    <text evidence="5">Belongs to the YciB family.</text>
</comment>
<dbReference type="PANTHER" id="PTHR36917">
    <property type="entry name" value="INTRACELLULAR SEPTATION PROTEIN A-RELATED"/>
    <property type="match status" value="1"/>
</dbReference>
<dbReference type="Pfam" id="PF04279">
    <property type="entry name" value="IspA"/>
    <property type="match status" value="1"/>
</dbReference>
<evidence type="ECO:0000256" key="2">
    <source>
        <dbReference type="ARBA" id="ARBA00022692"/>
    </source>
</evidence>
<accession>Q21CV0</accession>
<comment type="subcellular location">
    <subcellularLocation>
        <location evidence="5">Cell inner membrane</location>
        <topology evidence="5">Multi-pass membrane protein</topology>
    </subcellularLocation>
</comment>
<evidence type="ECO:0000256" key="4">
    <source>
        <dbReference type="ARBA" id="ARBA00023136"/>
    </source>
</evidence>
<keyword evidence="4 5" id="KW-0472">Membrane</keyword>